<dbReference type="AlphaFoldDB" id="A0AAE9ZCD8"/>
<protein>
    <submittedName>
        <fullName evidence="6">Helix-turn-helix domain-containing protein</fullName>
    </submittedName>
</protein>
<evidence type="ECO:0000256" key="3">
    <source>
        <dbReference type="ARBA" id="ARBA00023163"/>
    </source>
</evidence>
<evidence type="ECO:0000256" key="4">
    <source>
        <dbReference type="SAM" id="Phobius"/>
    </source>
</evidence>
<dbReference type="Proteomes" id="UP001214043">
    <property type="component" value="Chromosome"/>
</dbReference>
<dbReference type="PROSITE" id="PS00041">
    <property type="entry name" value="HTH_ARAC_FAMILY_1"/>
    <property type="match status" value="1"/>
</dbReference>
<dbReference type="SUPFAM" id="SSF46689">
    <property type="entry name" value="Homeodomain-like"/>
    <property type="match status" value="1"/>
</dbReference>
<feature type="transmembrane region" description="Helical" evidence="4">
    <location>
        <begin position="161"/>
        <end position="179"/>
    </location>
</feature>
<keyword evidence="1" id="KW-0805">Transcription regulation</keyword>
<evidence type="ECO:0000256" key="2">
    <source>
        <dbReference type="ARBA" id="ARBA00023125"/>
    </source>
</evidence>
<dbReference type="GO" id="GO:0043565">
    <property type="term" value="F:sequence-specific DNA binding"/>
    <property type="evidence" value="ECO:0007669"/>
    <property type="project" value="InterPro"/>
</dbReference>
<dbReference type="PROSITE" id="PS01124">
    <property type="entry name" value="HTH_ARAC_FAMILY_2"/>
    <property type="match status" value="1"/>
</dbReference>
<keyword evidence="4" id="KW-0812">Transmembrane</keyword>
<evidence type="ECO:0000313" key="6">
    <source>
        <dbReference type="EMBL" id="WDI32214.1"/>
    </source>
</evidence>
<sequence>MKQAAPKGGLFCYVTMMEGFELNVPVRQLVNVVTLAQAIIFAAMLAPRAHRVSPAGWLLVSSLLILATVKADQLYQGLGLLHQFPDHGFLLAPFQALMTPALYLYVCAKTDRDFKLHKGHLWHASLFALFFLYLFVFYFRLAPEAKAAMIESGFSGPLHRLVIPLIGDLVQLGYVIAALRRLQKFGVSLENWFSRTEDRNLLWLKRLMTLWGAIFVLHAAWTAAAGIFGAAPFARGVMDLLNFAHLAIANALAAIGFTDAASPARTEQPRPAEKYAGSALSADDRDTLFNKISKVMTDDALYLSPDLTLRDLAERAGATPRELSEAINGAGGVTFFEFVNRARVEHARRLLIDQPGLQVLSIAHQSGFNSKTAFNESFRKATGETPTGYRRRALAGRTVQSVEKPA</sequence>
<evidence type="ECO:0000313" key="7">
    <source>
        <dbReference type="Proteomes" id="UP001214043"/>
    </source>
</evidence>
<organism evidence="6 7">
    <name type="scientific">Hyphococcus flavus</name>
    <dbReference type="NCBI Taxonomy" id="1866326"/>
    <lineage>
        <taxon>Bacteria</taxon>
        <taxon>Pseudomonadati</taxon>
        <taxon>Pseudomonadota</taxon>
        <taxon>Alphaproteobacteria</taxon>
        <taxon>Parvularculales</taxon>
        <taxon>Parvularculaceae</taxon>
        <taxon>Hyphococcus</taxon>
    </lineage>
</organism>
<name>A0AAE9ZCD8_9PROT</name>
<feature type="domain" description="HTH araC/xylS-type" evidence="5">
    <location>
        <begin position="290"/>
        <end position="392"/>
    </location>
</feature>
<keyword evidence="3" id="KW-0804">Transcription</keyword>
<keyword evidence="4" id="KW-0472">Membrane</keyword>
<dbReference type="KEGG" id="hfl:PUV54_03280"/>
<dbReference type="RefSeq" id="WP_274494121.1">
    <property type="nucleotide sequence ID" value="NZ_CP118166.1"/>
</dbReference>
<dbReference type="InterPro" id="IPR018060">
    <property type="entry name" value="HTH_AraC"/>
</dbReference>
<dbReference type="GO" id="GO:0003700">
    <property type="term" value="F:DNA-binding transcription factor activity"/>
    <property type="evidence" value="ECO:0007669"/>
    <property type="project" value="InterPro"/>
</dbReference>
<keyword evidence="7" id="KW-1185">Reference proteome</keyword>
<reference evidence="6" key="1">
    <citation type="submission" date="2023-02" db="EMBL/GenBank/DDBJ databases">
        <title>Genome sequence of Hyphococcus flavus.</title>
        <authorList>
            <person name="Rong J.-C."/>
            <person name="Zhao Q."/>
            <person name="Yi M."/>
            <person name="Wu J.-Y."/>
        </authorList>
    </citation>
    <scope>NUCLEOTIDE SEQUENCE</scope>
    <source>
        <strain evidence="6">MCCC 1K03223</strain>
    </source>
</reference>
<feature type="transmembrane region" description="Helical" evidence="4">
    <location>
        <begin position="209"/>
        <end position="231"/>
    </location>
</feature>
<feature type="transmembrane region" description="Helical" evidence="4">
    <location>
        <begin position="52"/>
        <end position="69"/>
    </location>
</feature>
<dbReference type="Pfam" id="PF12833">
    <property type="entry name" value="HTH_18"/>
    <property type="match status" value="1"/>
</dbReference>
<feature type="transmembrane region" description="Helical" evidence="4">
    <location>
        <begin position="89"/>
        <end position="108"/>
    </location>
</feature>
<dbReference type="PANTHER" id="PTHR43280:SF29">
    <property type="entry name" value="ARAC-FAMILY TRANSCRIPTIONAL REGULATOR"/>
    <property type="match status" value="1"/>
</dbReference>
<keyword evidence="4" id="KW-1133">Transmembrane helix</keyword>
<evidence type="ECO:0000259" key="5">
    <source>
        <dbReference type="PROSITE" id="PS01124"/>
    </source>
</evidence>
<dbReference type="SMART" id="SM00342">
    <property type="entry name" value="HTH_ARAC"/>
    <property type="match status" value="1"/>
</dbReference>
<feature type="transmembrane region" description="Helical" evidence="4">
    <location>
        <begin position="120"/>
        <end position="141"/>
    </location>
</feature>
<evidence type="ECO:0000256" key="1">
    <source>
        <dbReference type="ARBA" id="ARBA00023015"/>
    </source>
</evidence>
<dbReference type="Gene3D" id="1.10.10.60">
    <property type="entry name" value="Homeodomain-like"/>
    <property type="match status" value="1"/>
</dbReference>
<dbReference type="PANTHER" id="PTHR43280">
    <property type="entry name" value="ARAC-FAMILY TRANSCRIPTIONAL REGULATOR"/>
    <property type="match status" value="1"/>
</dbReference>
<keyword evidence="2" id="KW-0238">DNA-binding</keyword>
<gene>
    <name evidence="6" type="ORF">PUV54_03280</name>
</gene>
<dbReference type="InterPro" id="IPR009057">
    <property type="entry name" value="Homeodomain-like_sf"/>
</dbReference>
<dbReference type="EMBL" id="CP118166">
    <property type="protein sequence ID" value="WDI32214.1"/>
    <property type="molecule type" value="Genomic_DNA"/>
</dbReference>
<dbReference type="InterPro" id="IPR018062">
    <property type="entry name" value="HTH_AraC-typ_CS"/>
</dbReference>
<accession>A0AAE9ZCD8</accession>
<proteinExistence type="predicted"/>
<feature type="transmembrane region" description="Helical" evidence="4">
    <location>
        <begin position="26"/>
        <end position="45"/>
    </location>
</feature>